<evidence type="ECO:0000313" key="5">
    <source>
        <dbReference type="Proteomes" id="UP000006666"/>
    </source>
</evidence>
<dbReference type="SUPFAM" id="SSF56300">
    <property type="entry name" value="Metallo-dependent phosphatases"/>
    <property type="match status" value="1"/>
</dbReference>
<dbReference type="CDD" id="cd07381">
    <property type="entry name" value="MPP_CapA"/>
    <property type="match status" value="1"/>
</dbReference>
<organism evidence="4 5">
    <name type="scientific">Kytococcus sedentarius (strain ATCC 14392 / DSM 20547 / JCM 11482 / CCUG 33030 / NBRC 15357 / NCTC 11040 / CCM 314 / 541)</name>
    <name type="common">Micrococcus sedentarius</name>
    <dbReference type="NCBI Taxonomy" id="478801"/>
    <lineage>
        <taxon>Bacteria</taxon>
        <taxon>Bacillati</taxon>
        <taxon>Actinomycetota</taxon>
        <taxon>Actinomycetes</taxon>
        <taxon>Micrococcales</taxon>
        <taxon>Kytococcaceae</taxon>
        <taxon>Kytococcus</taxon>
    </lineage>
</organism>
<evidence type="ECO:0000259" key="3">
    <source>
        <dbReference type="SMART" id="SM00854"/>
    </source>
</evidence>
<dbReference type="InterPro" id="IPR029052">
    <property type="entry name" value="Metallo-depent_PP-like"/>
</dbReference>
<dbReference type="AlphaFoldDB" id="C7NH13"/>
<dbReference type="STRING" id="478801.Ksed_11430"/>
<dbReference type="Pfam" id="PF09587">
    <property type="entry name" value="PGA_cap"/>
    <property type="match status" value="1"/>
</dbReference>
<protein>
    <submittedName>
        <fullName evidence="4">Enzyme of poly-gamma-glutamate biosynthesis (Capsule formation)</fullName>
    </submittedName>
</protein>
<dbReference type="EMBL" id="CP001686">
    <property type="protein sequence ID" value="ACV06183.1"/>
    <property type="molecule type" value="Genomic_DNA"/>
</dbReference>
<reference evidence="4 5" key="1">
    <citation type="journal article" date="2009" name="Stand. Genomic Sci.">
        <title>Complete genome sequence of Kytococcus sedentarius type strain (541).</title>
        <authorList>
            <person name="Sims D."/>
            <person name="Brettin T."/>
            <person name="Detter J.C."/>
            <person name="Han C."/>
            <person name="Lapidus A."/>
            <person name="Copeland A."/>
            <person name="Glavina Del Rio T."/>
            <person name="Nolan M."/>
            <person name="Chen F."/>
            <person name="Lucas S."/>
            <person name="Tice H."/>
            <person name="Cheng J.F."/>
            <person name="Bruce D."/>
            <person name="Goodwin L."/>
            <person name="Pitluck S."/>
            <person name="Ovchinnikova G."/>
            <person name="Pati A."/>
            <person name="Ivanova N."/>
            <person name="Mavrommatis K."/>
            <person name="Chen A."/>
            <person name="Palaniappan K."/>
            <person name="D'haeseleer P."/>
            <person name="Chain P."/>
            <person name="Bristow J."/>
            <person name="Eisen J.A."/>
            <person name="Markowitz V."/>
            <person name="Hugenholtz P."/>
            <person name="Schneider S."/>
            <person name="Goker M."/>
            <person name="Pukall R."/>
            <person name="Kyrpides N.C."/>
            <person name="Klenk H.P."/>
        </authorList>
    </citation>
    <scope>NUCLEOTIDE SEQUENCE [LARGE SCALE GENOMIC DNA]</scope>
    <source>
        <strain evidence="5">ATCC 14392 / DSM 20547 / JCM 11482 / CCUG 33030 / NBRC 15357 / NCTC 11040 / CCM 314 / 541</strain>
    </source>
</reference>
<dbReference type="HOGENOM" id="CLU_038823_6_0_11"/>
<feature type="compositionally biased region" description="Low complexity" evidence="2">
    <location>
        <begin position="36"/>
        <end position="102"/>
    </location>
</feature>
<dbReference type="InterPro" id="IPR052169">
    <property type="entry name" value="CW_Biosynth-Accessory"/>
</dbReference>
<sequence length="462" mass="47644">MHRHTAHQRTGRAAAALVASTLVLTACSGQESAEDPSSGTSAAESPASSSGADESGAAPESATSAESESAGSEPPGSGSSESPESESEGSTSESPESESPSPDATSGPASEDPGGAPAESFTVVTTGDMLTHFVLQERADALEPGPGFAFGGMLAEVAPLIGGADLAICGQETPLSADNTDLTASAGTFEFNAPRELATAMAEAGYDACNTASNHTWDKGLQGVKQTRAVLQDNGIEPVGPVPPGDGGPGHPVLLDAGDAQLGVLTYSYNTLNSLGVKSHPDLPWMDPHLYRGRQASGIIEDARAAREAGADVVMVGMHWGAEYQQQPTPEMREIARDVLASGAVDAIAGAHAHVVQPCETIDGRTVAYGMGNFLSEQGPNRYPATPAATQDGVLLRWTFTPQHDDGEASWSQELEYQPTFVTRPDFVIQPTSASVNPRSFQRTVQAMTALGDGACDATLLQ</sequence>
<proteinExistence type="inferred from homology"/>
<dbReference type="SMART" id="SM00854">
    <property type="entry name" value="PGA_cap"/>
    <property type="match status" value="1"/>
</dbReference>
<dbReference type="InterPro" id="IPR019079">
    <property type="entry name" value="Capsule_synth_CapA"/>
</dbReference>
<dbReference type="RefSeq" id="WP_015779128.1">
    <property type="nucleotide sequence ID" value="NC_013169.1"/>
</dbReference>
<evidence type="ECO:0000256" key="1">
    <source>
        <dbReference type="ARBA" id="ARBA00005662"/>
    </source>
</evidence>
<evidence type="ECO:0000313" key="4">
    <source>
        <dbReference type="EMBL" id="ACV06183.1"/>
    </source>
</evidence>
<feature type="domain" description="Capsule synthesis protein CapA" evidence="3">
    <location>
        <begin position="122"/>
        <end position="378"/>
    </location>
</feature>
<accession>C7NH13</accession>
<dbReference type="KEGG" id="kse:Ksed_11430"/>
<dbReference type="eggNOG" id="COG2843">
    <property type="taxonomic scope" value="Bacteria"/>
</dbReference>
<dbReference type="PANTHER" id="PTHR33393">
    <property type="entry name" value="POLYGLUTAMINE SYNTHESIS ACCESSORY PROTEIN RV0574C-RELATED"/>
    <property type="match status" value="1"/>
</dbReference>
<name>C7NH13_KYTSD</name>
<keyword evidence="5" id="KW-1185">Reference proteome</keyword>
<dbReference type="Proteomes" id="UP000006666">
    <property type="component" value="Chromosome"/>
</dbReference>
<evidence type="ECO:0000256" key="2">
    <source>
        <dbReference type="SAM" id="MobiDB-lite"/>
    </source>
</evidence>
<dbReference type="PANTHER" id="PTHR33393:SF13">
    <property type="entry name" value="PGA BIOSYNTHESIS PROTEIN CAPA"/>
    <property type="match status" value="1"/>
</dbReference>
<feature type="region of interest" description="Disordered" evidence="2">
    <location>
        <begin position="28"/>
        <end position="120"/>
    </location>
</feature>
<dbReference type="PROSITE" id="PS51257">
    <property type="entry name" value="PROKAR_LIPOPROTEIN"/>
    <property type="match status" value="1"/>
</dbReference>
<comment type="similarity">
    <text evidence="1">Belongs to the CapA family.</text>
</comment>
<dbReference type="Gene3D" id="3.60.21.10">
    <property type="match status" value="1"/>
</dbReference>
<gene>
    <name evidence="4" type="ordered locus">Ksed_11430</name>
</gene>